<keyword evidence="1" id="KW-1133">Transmembrane helix</keyword>
<organism evidence="2 3">
    <name type="scientific">Cyclotella cryptica</name>
    <dbReference type="NCBI Taxonomy" id="29204"/>
    <lineage>
        <taxon>Eukaryota</taxon>
        <taxon>Sar</taxon>
        <taxon>Stramenopiles</taxon>
        <taxon>Ochrophyta</taxon>
        <taxon>Bacillariophyta</taxon>
        <taxon>Coscinodiscophyceae</taxon>
        <taxon>Thalassiosirophycidae</taxon>
        <taxon>Stephanodiscales</taxon>
        <taxon>Stephanodiscaceae</taxon>
        <taxon>Cyclotella</taxon>
    </lineage>
</organism>
<sequence length="337" mass="36818">MTRKLSYAIPSFCLGAWAFYKVNQISGPAFEPILAACTNPDISVDDFAQKTGYHSYEPMLGLGAFKVLVCLITQFLLELRETYPAGIITWGGVVVVSLPLTLINLVVAGRKGSKGLVRYPVLFGLLFQLLGVSVIYPMLWVPSYIFSESKLGVPTTTLRIGYATLLTLPTTMLTFLVFYADTDSRLWTNSAGILGGPLLAMSGLALWMDKSPSVDANPKNVAKSCNLMRKSYLFLGGVSFLMYACLVVVAFQSYQNLSELWKDVWVEAGPSVAFMTVDTLVLYLGVLIFIAYHSEPKAIKAFVLTPFVGPGTACCMVMSELEEQAATELSRGEKKDA</sequence>
<feature type="transmembrane region" description="Helical" evidence="1">
    <location>
        <begin position="160"/>
        <end position="180"/>
    </location>
</feature>
<proteinExistence type="predicted"/>
<evidence type="ECO:0000313" key="2">
    <source>
        <dbReference type="EMBL" id="KAL3797949.1"/>
    </source>
</evidence>
<keyword evidence="1" id="KW-0812">Transmembrane</keyword>
<dbReference type="EMBL" id="JABMIG020000050">
    <property type="protein sequence ID" value="KAL3797949.1"/>
    <property type="molecule type" value="Genomic_DNA"/>
</dbReference>
<comment type="caution">
    <text evidence="2">The sequence shown here is derived from an EMBL/GenBank/DDBJ whole genome shotgun (WGS) entry which is preliminary data.</text>
</comment>
<accession>A0ABD3QC64</accession>
<evidence type="ECO:0000313" key="3">
    <source>
        <dbReference type="Proteomes" id="UP001516023"/>
    </source>
</evidence>
<keyword evidence="1" id="KW-0472">Membrane</keyword>
<feature type="transmembrane region" description="Helical" evidence="1">
    <location>
        <begin position="232"/>
        <end position="252"/>
    </location>
</feature>
<dbReference type="Proteomes" id="UP001516023">
    <property type="component" value="Unassembled WGS sequence"/>
</dbReference>
<gene>
    <name evidence="2" type="ORF">HJC23_013187</name>
</gene>
<feature type="transmembrane region" description="Helical" evidence="1">
    <location>
        <begin position="272"/>
        <end position="292"/>
    </location>
</feature>
<feature type="transmembrane region" description="Helical" evidence="1">
    <location>
        <begin position="59"/>
        <end position="77"/>
    </location>
</feature>
<name>A0ABD3QC64_9STRA</name>
<reference evidence="2 3" key="1">
    <citation type="journal article" date="2020" name="G3 (Bethesda)">
        <title>Improved Reference Genome for Cyclotella cryptica CCMP332, a Model for Cell Wall Morphogenesis, Salinity Adaptation, and Lipid Production in Diatoms (Bacillariophyta).</title>
        <authorList>
            <person name="Roberts W.R."/>
            <person name="Downey K.M."/>
            <person name="Ruck E.C."/>
            <person name="Traller J.C."/>
            <person name="Alverson A.J."/>
        </authorList>
    </citation>
    <scope>NUCLEOTIDE SEQUENCE [LARGE SCALE GENOMIC DNA]</scope>
    <source>
        <strain evidence="2 3">CCMP332</strain>
    </source>
</reference>
<evidence type="ECO:0000256" key="1">
    <source>
        <dbReference type="SAM" id="Phobius"/>
    </source>
</evidence>
<feature type="transmembrane region" description="Helical" evidence="1">
    <location>
        <begin position="119"/>
        <end position="140"/>
    </location>
</feature>
<dbReference type="AlphaFoldDB" id="A0ABD3QC64"/>
<keyword evidence="3" id="KW-1185">Reference proteome</keyword>
<protein>
    <submittedName>
        <fullName evidence="2">Uncharacterized protein</fullName>
    </submittedName>
</protein>
<feature type="transmembrane region" description="Helical" evidence="1">
    <location>
        <begin position="83"/>
        <end position="107"/>
    </location>
</feature>